<proteinExistence type="predicted"/>
<reference evidence="1" key="2">
    <citation type="submission" date="2019-08" db="EMBL/GenBank/DDBJ databases">
        <title>Investigation of anaerobic lignin degradation for improved lignocellulosic biofuels.</title>
        <authorList>
            <person name="Deangelis K.PhD."/>
        </authorList>
    </citation>
    <scope>NUCLEOTIDE SEQUENCE [LARGE SCALE GENOMIC DNA]</scope>
    <source>
        <strain evidence="1">128R</strain>
    </source>
</reference>
<dbReference type="EMBL" id="VISQ01000001">
    <property type="protein sequence ID" value="TVZ70669.1"/>
    <property type="molecule type" value="Genomic_DNA"/>
</dbReference>
<organism evidence="1">
    <name type="scientific">Serratia fonticola</name>
    <dbReference type="NCBI Taxonomy" id="47917"/>
    <lineage>
        <taxon>Bacteria</taxon>
        <taxon>Pseudomonadati</taxon>
        <taxon>Pseudomonadota</taxon>
        <taxon>Gammaproteobacteria</taxon>
        <taxon>Enterobacterales</taxon>
        <taxon>Yersiniaceae</taxon>
        <taxon>Serratia</taxon>
    </lineage>
</organism>
<dbReference type="SUPFAM" id="SSF50494">
    <property type="entry name" value="Trypsin-like serine proteases"/>
    <property type="match status" value="1"/>
</dbReference>
<dbReference type="AlphaFoldDB" id="A0A542BT93"/>
<sequence>MFENYVCKIYVSSHPNFSTPLAATAFGFDDGESQKLLTAAHVVTDVLGKTYPASNTVTLYVKFHNHHGPVNAAPVPVDFILNNCNDSNNFKDNIPFVDSAEMVLPAEMQQPVSSYFKGRAPAVGMDTLGVGYPLHQKAISTFPGKITSIWPLGCTNHSAQHLTFRFVIAHHNSEGCSGGPYIISKGDEYFVIGSLIGLMFGTNQHSNPHMSVQSATDF</sequence>
<name>A0A542BT93_SERFO</name>
<gene>
    <name evidence="1" type="ORF">FHU10_3257</name>
</gene>
<comment type="caution">
    <text evidence="1">The sequence shown here is derived from an EMBL/GenBank/DDBJ whole genome shotgun (WGS) entry which is preliminary data.</text>
</comment>
<evidence type="ECO:0000313" key="1">
    <source>
        <dbReference type="EMBL" id="TVZ70669.1"/>
    </source>
</evidence>
<accession>A0A542BT93</accession>
<evidence type="ECO:0008006" key="2">
    <source>
        <dbReference type="Google" id="ProtNLM"/>
    </source>
</evidence>
<reference evidence="1" key="1">
    <citation type="submission" date="2019-06" db="EMBL/GenBank/DDBJ databases">
        <authorList>
            <person name="Deangelis K."/>
            <person name="Huntemann M."/>
            <person name="Clum A."/>
            <person name="Pillay M."/>
            <person name="Palaniappan K."/>
            <person name="Varghese N."/>
            <person name="Mikhailova N."/>
            <person name="Stamatis D."/>
            <person name="Reddy T."/>
            <person name="Daum C."/>
            <person name="Shapiro N."/>
            <person name="Ivanova N."/>
            <person name="Kyrpides N."/>
            <person name="Woyke T."/>
        </authorList>
    </citation>
    <scope>NUCLEOTIDE SEQUENCE [LARGE SCALE GENOMIC DNA]</scope>
    <source>
        <strain evidence="1">128R</strain>
    </source>
</reference>
<dbReference type="InterPro" id="IPR009003">
    <property type="entry name" value="Peptidase_S1_PA"/>
</dbReference>
<protein>
    <recommendedName>
        <fullName evidence="2">Peptidase S1 domain-containing protein</fullName>
    </recommendedName>
</protein>
<dbReference type="OrthoDB" id="6604913at2"/>